<dbReference type="Proteomes" id="UP000198769">
    <property type="component" value="Unassembled WGS sequence"/>
</dbReference>
<dbReference type="GO" id="GO:0005829">
    <property type="term" value="C:cytosol"/>
    <property type="evidence" value="ECO:0007669"/>
    <property type="project" value="TreeGrafter"/>
</dbReference>
<dbReference type="CDD" id="cd02933">
    <property type="entry name" value="OYE_like_FMN"/>
    <property type="match status" value="1"/>
</dbReference>
<comment type="cofactor">
    <cofactor evidence="1">
        <name>FMN</name>
        <dbReference type="ChEBI" id="CHEBI:58210"/>
    </cofactor>
</comment>
<dbReference type="AlphaFoldDB" id="A0A1I4YSR7"/>
<dbReference type="Gene3D" id="3.20.20.70">
    <property type="entry name" value="Aldolase class I"/>
    <property type="match status" value="1"/>
</dbReference>
<protein>
    <submittedName>
        <fullName evidence="5">2,4-dienoyl-CoA reductase</fullName>
    </submittedName>
</protein>
<dbReference type="PANTHER" id="PTHR22893">
    <property type="entry name" value="NADH OXIDOREDUCTASE-RELATED"/>
    <property type="match status" value="1"/>
</dbReference>
<name>A0A1I4YSR7_CHROL</name>
<sequence length="368" mass="41035">MKLFNFFEKKNAKFINQIVMAPMTRARNPDGILNSLNAEYYSQRSGKTGAGLIVTEGIIISPTSTGYLYVPGIYTDQMIEGAKMVTKAVHEKGSKIFCQIWHVGRSSHVSTLPINENPVGVSDQRAQTMVFGLDESGKPGFVEASKPVALTTNQIKEIIKDFANAAKNAISAGFDGVELHGANGYLIEQFLNPMINNRTDEYGGTIEKRSRFLLEVVDACIAEIGSDKVAVRISPFGLIGDMPAFDETEVKDTYKFIAEELDNREVVYIHIMNQSVGGKYVMPHHFMEEFRSWYNGIIILAGGLDKKKAMELIDTGIIDMAAFGDLFVSNPDLAERMENNWELSPSRKELYFGGNKEGYTDYKPYQKE</sequence>
<evidence type="ECO:0000313" key="5">
    <source>
        <dbReference type="EMBL" id="SFN40813.1"/>
    </source>
</evidence>
<dbReference type="OrthoDB" id="9772736at2"/>
<evidence type="ECO:0000256" key="2">
    <source>
        <dbReference type="ARBA" id="ARBA00005979"/>
    </source>
</evidence>
<dbReference type="RefSeq" id="WP_090024845.1">
    <property type="nucleotide sequence ID" value="NZ_FOVD01000003.1"/>
</dbReference>
<dbReference type="SUPFAM" id="SSF51395">
    <property type="entry name" value="FMN-linked oxidoreductases"/>
    <property type="match status" value="1"/>
</dbReference>
<gene>
    <name evidence="5" type="ORF">SAMN05421594_2642</name>
</gene>
<dbReference type="GO" id="GO:0016628">
    <property type="term" value="F:oxidoreductase activity, acting on the CH-CH group of donors, NAD or NADP as acceptor"/>
    <property type="evidence" value="ECO:0007669"/>
    <property type="project" value="UniProtKB-ARBA"/>
</dbReference>
<dbReference type="EMBL" id="FOVD01000003">
    <property type="protein sequence ID" value="SFN40813.1"/>
    <property type="molecule type" value="Genomic_DNA"/>
</dbReference>
<dbReference type="InterPro" id="IPR001155">
    <property type="entry name" value="OxRdtase_FMN_N"/>
</dbReference>
<evidence type="ECO:0000259" key="4">
    <source>
        <dbReference type="Pfam" id="PF00724"/>
    </source>
</evidence>
<evidence type="ECO:0000256" key="3">
    <source>
        <dbReference type="ARBA" id="ARBA00023002"/>
    </source>
</evidence>
<organism evidence="5 6">
    <name type="scientific">Chryseobacterium oleae</name>
    <dbReference type="NCBI Taxonomy" id="491207"/>
    <lineage>
        <taxon>Bacteria</taxon>
        <taxon>Pseudomonadati</taxon>
        <taxon>Bacteroidota</taxon>
        <taxon>Flavobacteriia</taxon>
        <taxon>Flavobacteriales</taxon>
        <taxon>Weeksellaceae</taxon>
        <taxon>Chryseobacterium group</taxon>
        <taxon>Chryseobacterium</taxon>
    </lineage>
</organism>
<keyword evidence="3" id="KW-0560">Oxidoreductase</keyword>
<comment type="similarity">
    <text evidence="2">Belongs to the NADH:flavin oxidoreductase/NADH oxidase family.</text>
</comment>
<proteinExistence type="inferred from homology"/>
<keyword evidence="6" id="KW-1185">Reference proteome</keyword>
<dbReference type="GO" id="GO:0010181">
    <property type="term" value="F:FMN binding"/>
    <property type="evidence" value="ECO:0007669"/>
    <property type="project" value="InterPro"/>
</dbReference>
<dbReference type="InterPro" id="IPR045247">
    <property type="entry name" value="Oye-like"/>
</dbReference>
<reference evidence="6" key="1">
    <citation type="submission" date="2016-10" db="EMBL/GenBank/DDBJ databases">
        <authorList>
            <person name="Varghese N."/>
            <person name="Submissions S."/>
        </authorList>
    </citation>
    <scope>NUCLEOTIDE SEQUENCE [LARGE SCALE GENOMIC DNA]</scope>
    <source>
        <strain evidence="6">DSM 25575</strain>
    </source>
</reference>
<dbReference type="InterPro" id="IPR013785">
    <property type="entry name" value="Aldolase_TIM"/>
</dbReference>
<feature type="domain" description="NADH:flavin oxidoreductase/NADH oxidase N-terminal" evidence="4">
    <location>
        <begin position="2"/>
        <end position="342"/>
    </location>
</feature>
<evidence type="ECO:0000313" key="6">
    <source>
        <dbReference type="Proteomes" id="UP000198769"/>
    </source>
</evidence>
<dbReference type="FunFam" id="3.20.20.70:FF:000059">
    <property type="entry name" value="N-ethylmaleimide reductase, FMN-linked"/>
    <property type="match status" value="1"/>
</dbReference>
<dbReference type="PANTHER" id="PTHR22893:SF91">
    <property type="entry name" value="NADPH DEHYDROGENASE 2-RELATED"/>
    <property type="match status" value="1"/>
</dbReference>
<evidence type="ECO:0000256" key="1">
    <source>
        <dbReference type="ARBA" id="ARBA00001917"/>
    </source>
</evidence>
<dbReference type="Pfam" id="PF00724">
    <property type="entry name" value="Oxidored_FMN"/>
    <property type="match status" value="1"/>
</dbReference>
<accession>A0A1I4YSR7</accession>